<dbReference type="Proteomes" id="UP000314294">
    <property type="component" value="Unassembled WGS sequence"/>
</dbReference>
<evidence type="ECO:0000313" key="3">
    <source>
        <dbReference type="Proteomes" id="UP000314294"/>
    </source>
</evidence>
<protein>
    <submittedName>
        <fullName evidence="2">Uncharacterized protein</fullName>
    </submittedName>
</protein>
<dbReference type="AlphaFoldDB" id="A0A4Z2J084"/>
<evidence type="ECO:0000313" key="2">
    <source>
        <dbReference type="EMBL" id="TNN83234.1"/>
    </source>
</evidence>
<keyword evidence="3" id="KW-1185">Reference proteome</keyword>
<sequence length="182" mass="20010">MKKDASSTRVRNKMPSGAYLMLDRRRSSSGWPAPRSPGIRRVALYSRSMRSNTTLAPHESYVYLKSLSARKASAVIRCARFKHPNIIYSIHSATSQFTSGGDETRSVVRKASALEGGAARHGTSEESERKFKPKSNPVDSHPHGRSIKSISIDGNRLPDRDSLGLARGNNLFTDGPPFGKLQ</sequence>
<name>A0A4Z2J084_9TELE</name>
<feature type="region of interest" description="Disordered" evidence="1">
    <location>
        <begin position="114"/>
        <end position="182"/>
    </location>
</feature>
<proteinExistence type="predicted"/>
<comment type="caution">
    <text evidence="2">The sequence shown here is derived from an EMBL/GenBank/DDBJ whole genome shotgun (WGS) entry which is preliminary data.</text>
</comment>
<gene>
    <name evidence="2" type="ORF">EYF80_006567</name>
</gene>
<organism evidence="2 3">
    <name type="scientific">Liparis tanakae</name>
    <name type="common">Tanaka's snailfish</name>
    <dbReference type="NCBI Taxonomy" id="230148"/>
    <lineage>
        <taxon>Eukaryota</taxon>
        <taxon>Metazoa</taxon>
        <taxon>Chordata</taxon>
        <taxon>Craniata</taxon>
        <taxon>Vertebrata</taxon>
        <taxon>Euteleostomi</taxon>
        <taxon>Actinopterygii</taxon>
        <taxon>Neopterygii</taxon>
        <taxon>Teleostei</taxon>
        <taxon>Neoteleostei</taxon>
        <taxon>Acanthomorphata</taxon>
        <taxon>Eupercaria</taxon>
        <taxon>Perciformes</taxon>
        <taxon>Cottioidei</taxon>
        <taxon>Cottales</taxon>
        <taxon>Liparidae</taxon>
        <taxon>Liparis</taxon>
    </lineage>
</organism>
<reference evidence="2 3" key="1">
    <citation type="submission" date="2019-03" db="EMBL/GenBank/DDBJ databases">
        <title>First draft genome of Liparis tanakae, snailfish: a comprehensive survey of snailfish specific genes.</title>
        <authorList>
            <person name="Kim W."/>
            <person name="Song I."/>
            <person name="Jeong J.-H."/>
            <person name="Kim D."/>
            <person name="Kim S."/>
            <person name="Ryu S."/>
            <person name="Song J.Y."/>
            <person name="Lee S.K."/>
        </authorList>
    </citation>
    <scope>NUCLEOTIDE SEQUENCE [LARGE SCALE GENOMIC DNA]</scope>
    <source>
        <tissue evidence="2">Muscle</tissue>
    </source>
</reference>
<accession>A0A4Z2J084</accession>
<evidence type="ECO:0000256" key="1">
    <source>
        <dbReference type="SAM" id="MobiDB-lite"/>
    </source>
</evidence>
<dbReference type="EMBL" id="SRLO01000034">
    <property type="protein sequence ID" value="TNN83234.1"/>
    <property type="molecule type" value="Genomic_DNA"/>
</dbReference>